<proteinExistence type="predicted"/>
<dbReference type="GeneID" id="90996500"/>
<dbReference type="Pfam" id="PF13786">
    <property type="entry name" value="DUF4179"/>
    <property type="match status" value="1"/>
</dbReference>
<dbReference type="Pfam" id="PF11738">
    <property type="entry name" value="DUF3298"/>
    <property type="match status" value="1"/>
</dbReference>
<accession>A0A1M4TEY3</accession>
<dbReference type="Gene3D" id="3.30.565.40">
    <property type="entry name" value="Fervidobacterium nodosum Rt17-B1 like"/>
    <property type="match status" value="1"/>
</dbReference>
<dbReference type="RefSeq" id="WP_072973089.1">
    <property type="nucleotide sequence ID" value="NZ_FQTY01000002.1"/>
</dbReference>
<dbReference type="AlphaFoldDB" id="A0A1M4TEY3"/>
<dbReference type="InterPro" id="IPR025436">
    <property type="entry name" value="DUF4179"/>
</dbReference>
<keyword evidence="4" id="KW-1185">Reference proteome</keyword>
<dbReference type="InterPro" id="IPR037126">
    <property type="entry name" value="PdaC/RsiV-like_sf"/>
</dbReference>
<dbReference type="InterPro" id="IPR021729">
    <property type="entry name" value="DUF3298"/>
</dbReference>
<feature type="domain" description="DUF4179" evidence="2">
    <location>
        <begin position="44"/>
        <end position="103"/>
    </location>
</feature>
<gene>
    <name evidence="3" type="ORF">SAMN02745784_00647</name>
</gene>
<dbReference type="Gene3D" id="3.90.640.20">
    <property type="entry name" value="Heat-shock cognate protein, ATPase"/>
    <property type="match status" value="1"/>
</dbReference>
<evidence type="ECO:0000313" key="4">
    <source>
        <dbReference type="Proteomes" id="UP000184114"/>
    </source>
</evidence>
<evidence type="ECO:0000259" key="1">
    <source>
        <dbReference type="Pfam" id="PF11738"/>
    </source>
</evidence>
<sequence>MNNRNLEQLKQDHINTQIPEELDFLVRKAIKNGRKNMKRKNNIKKIKVTSASVAASIVLLTAGVNSSPVLASTLSKVPVVGGIVKVLTFREYKIDEDTYNADIKVPEVQGLENKELENSLNEKYLNEGKGLYDAFMKDMKDLEKDGGGHLGIDHGYEIKTDTDKILSIGRFVVNTAASSSTTIKYDTIDKEKQILITLPSLFKDSTYVDIISENIKSQMKEQMKSDENKVYWVENLDKELVDPFEKISNDQSFYITSEGKLVISFDKYEVAPGYMGNPEFIIPTEAISDILISNEYIK</sequence>
<organism evidence="3 4">
    <name type="scientific">Tissierella praeacuta DSM 18095</name>
    <dbReference type="NCBI Taxonomy" id="1123404"/>
    <lineage>
        <taxon>Bacteria</taxon>
        <taxon>Bacillati</taxon>
        <taxon>Bacillota</taxon>
        <taxon>Tissierellia</taxon>
        <taxon>Tissierellales</taxon>
        <taxon>Tissierellaceae</taxon>
        <taxon>Tissierella</taxon>
    </lineage>
</organism>
<protein>
    <submittedName>
        <fullName evidence="3">Uncharacterized protein</fullName>
    </submittedName>
</protein>
<feature type="domain" description="DUF3298" evidence="1">
    <location>
        <begin position="201"/>
        <end position="284"/>
    </location>
</feature>
<evidence type="ECO:0000259" key="2">
    <source>
        <dbReference type="Pfam" id="PF13786"/>
    </source>
</evidence>
<reference evidence="4" key="1">
    <citation type="submission" date="2016-11" db="EMBL/GenBank/DDBJ databases">
        <authorList>
            <person name="Varghese N."/>
            <person name="Submissions S."/>
        </authorList>
    </citation>
    <scope>NUCLEOTIDE SEQUENCE [LARGE SCALE GENOMIC DNA]</scope>
    <source>
        <strain evidence="4">DSM 18095</strain>
    </source>
</reference>
<name>A0A1M4TEY3_9FIRM</name>
<dbReference type="EMBL" id="FQTY01000002">
    <property type="protein sequence ID" value="SHE43109.1"/>
    <property type="molecule type" value="Genomic_DNA"/>
</dbReference>
<dbReference type="STRING" id="1123404.SAMN02745784_00647"/>
<evidence type="ECO:0000313" key="3">
    <source>
        <dbReference type="EMBL" id="SHE43109.1"/>
    </source>
</evidence>
<dbReference type="Proteomes" id="UP000184114">
    <property type="component" value="Unassembled WGS sequence"/>
</dbReference>